<dbReference type="KEGG" id="ock:EXM22_09340"/>
<proteinExistence type="predicted"/>
<dbReference type="OrthoDB" id="9803948at2"/>
<dbReference type="Proteomes" id="UP000324209">
    <property type="component" value="Chromosome"/>
</dbReference>
<dbReference type="AlphaFoldDB" id="A0A5C1QP57"/>
<protein>
    <recommendedName>
        <fullName evidence="3">YdeI/OmpD-associated family protein</fullName>
    </recommendedName>
</protein>
<keyword evidence="2" id="KW-1185">Reference proteome</keyword>
<evidence type="ECO:0000313" key="2">
    <source>
        <dbReference type="Proteomes" id="UP000324209"/>
    </source>
</evidence>
<evidence type="ECO:0000313" key="1">
    <source>
        <dbReference type="EMBL" id="QEN09895.1"/>
    </source>
</evidence>
<reference evidence="1 2" key="1">
    <citation type="submission" date="2019-02" db="EMBL/GenBank/DDBJ databases">
        <title>Complete Genome Sequence and Methylome Analysis of free living Spirochaetas.</title>
        <authorList>
            <person name="Fomenkov A."/>
            <person name="Dubinina G."/>
            <person name="Leshcheva N."/>
            <person name="Mikheeva N."/>
            <person name="Grabovich M."/>
            <person name="Vincze T."/>
            <person name="Roberts R.J."/>
        </authorList>
    </citation>
    <scope>NUCLEOTIDE SEQUENCE [LARGE SCALE GENOMIC DNA]</scope>
    <source>
        <strain evidence="1 2">K2</strain>
    </source>
</reference>
<accession>A0A5C1QP57</accession>
<name>A0A5C1QP57_9SPIO</name>
<dbReference type="Pfam" id="PF13376">
    <property type="entry name" value="OmdA"/>
    <property type="match status" value="1"/>
</dbReference>
<dbReference type="EMBL" id="CP036150">
    <property type="protein sequence ID" value="QEN09895.1"/>
    <property type="molecule type" value="Genomic_DNA"/>
</dbReference>
<sequence>MNKKGILPTALHEIPKDIEKVLMLDENLLSKWNALTPLARNEWVCWITITKKDETRQAHIDRMREELLEGKKRPCCWPGCPHRRENAKKWLKNS</sequence>
<evidence type="ECO:0008006" key="3">
    <source>
        <dbReference type="Google" id="ProtNLM"/>
    </source>
</evidence>
<gene>
    <name evidence="1" type="ORF">EXM22_09340</name>
</gene>
<organism evidence="1 2">
    <name type="scientific">Oceanispirochaeta crateris</name>
    <dbReference type="NCBI Taxonomy" id="2518645"/>
    <lineage>
        <taxon>Bacteria</taxon>
        <taxon>Pseudomonadati</taxon>
        <taxon>Spirochaetota</taxon>
        <taxon>Spirochaetia</taxon>
        <taxon>Spirochaetales</taxon>
        <taxon>Spirochaetaceae</taxon>
        <taxon>Oceanispirochaeta</taxon>
    </lineage>
</organism>